<dbReference type="AlphaFoldDB" id="A0A4R4XBA0"/>
<reference evidence="1 2" key="1">
    <citation type="submission" date="2019-02" db="EMBL/GenBank/DDBJ databases">
        <title>Draft genome sequences of novel Actinobacteria.</title>
        <authorList>
            <person name="Sahin N."/>
            <person name="Ay H."/>
            <person name="Saygin H."/>
        </authorList>
    </citation>
    <scope>NUCLEOTIDE SEQUENCE [LARGE SCALE GENOMIC DNA]</scope>
    <source>
        <strain evidence="1 2">16K104</strain>
    </source>
</reference>
<dbReference type="EMBL" id="SMKR01000031">
    <property type="protein sequence ID" value="TDD27669.1"/>
    <property type="molecule type" value="Genomic_DNA"/>
</dbReference>
<keyword evidence="2" id="KW-1185">Reference proteome</keyword>
<dbReference type="InterPro" id="IPR029063">
    <property type="entry name" value="SAM-dependent_MTases_sf"/>
</dbReference>
<name>A0A4R4XBA0_9ACTN</name>
<dbReference type="OrthoDB" id="9801609at2"/>
<gene>
    <name evidence="1" type="ORF">E1218_09795</name>
</gene>
<dbReference type="GO" id="GO:0008168">
    <property type="term" value="F:methyltransferase activity"/>
    <property type="evidence" value="ECO:0007669"/>
    <property type="project" value="UniProtKB-KW"/>
</dbReference>
<dbReference type="PANTHER" id="PTHR43861">
    <property type="entry name" value="TRANS-ACONITATE 2-METHYLTRANSFERASE-RELATED"/>
    <property type="match status" value="1"/>
</dbReference>
<evidence type="ECO:0000313" key="2">
    <source>
        <dbReference type="Proteomes" id="UP000295172"/>
    </source>
</evidence>
<dbReference type="SUPFAM" id="SSF53335">
    <property type="entry name" value="S-adenosyl-L-methionine-dependent methyltransferases"/>
    <property type="match status" value="1"/>
</dbReference>
<dbReference type="PANTHER" id="PTHR43861:SF6">
    <property type="entry name" value="METHYLTRANSFERASE TYPE 11"/>
    <property type="match status" value="1"/>
</dbReference>
<sequence>MSIATDNDGELESTSLPEGRIAVADGSCILCAQSGPFRPRGAKDGYGIEECPACGLVQLVPTPTAETLRALYEGESYFGGDGDTGYSQYESQEVEYLATFREDVRRIAEFVPSGRVLEVGCGYGYFLQCALDAGYDAYGIDLSPAAVKWAAERHPGRVFCGLLEEVPQIQDQQYDVIFGSHLIEHLTEPGAFLETASRLLRPGGLIVLVTPNIKSLLARVSGSRWVSFKIPEHVSYYDPATITELLSRGGFAVRATDPAYQYYALPFVASRVRELLHPVSRLVPAVENTKLLRDRRIRVTSGSMRVIAALTP</sequence>
<protein>
    <submittedName>
        <fullName evidence="1">Class I SAM-dependent methyltransferase</fullName>
    </submittedName>
</protein>
<evidence type="ECO:0000313" key="1">
    <source>
        <dbReference type="EMBL" id="TDD27669.1"/>
    </source>
</evidence>
<keyword evidence="1" id="KW-0808">Transferase</keyword>
<dbReference type="GO" id="GO:0032259">
    <property type="term" value="P:methylation"/>
    <property type="evidence" value="ECO:0007669"/>
    <property type="project" value="UniProtKB-KW"/>
</dbReference>
<organism evidence="1 2">
    <name type="scientific">Kribbella turkmenica</name>
    <dbReference type="NCBI Taxonomy" id="2530375"/>
    <lineage>
        <taxon>Bacteria</taxon>
        <taxon>Bacillati</taxon>
        <taxon>Actinomycetota</taxon>
        <taxon>Actinomycetes</taxon>
        <taxon>Propionibacteriales</taxon>
        <taxon>Kribbellaceae</taxon>
        <taxon>Kribbella</taxon>
    </lineage>
</organism>
<comment type="caution">
    <text evidence="1">The sequence shown here is derived from an EMBL/GenBank/DDBJ whole genome shotgun (WGS) entry which is preliminary data.</text>
</comment>
<dbReference type="CDD" id="cd02440">
    <property type="entry name" value="AdoMet_MTases"/>
    <property type="match status" value="1"/>
</dbReference>
<keyword evidence="1" id="KW-0489">Methyltransferase</keyword>
<dbReference type="Gene3D" id="3.40.50.150">
    <property type="entry name" value="Vaccinia Virus protein VP39"/>
    <property type="match status" value="1"/>
</dbReference>
<proteinExistence type="predicted"/>
<accession>A0A4R4XBA0</accession>
<dbReference type="Pfam" id="PF13489">
    <property type="entry name" value="Methyltransf_23"/>
    <property type="match status" value="1"/>
</dbReference>
<dbReference type="Proteomes" id="UP000295172">
    <property type="component" value="Unassembled WGS sequence"/>
</dbReference>